<protein>
    <recommendedName>
        <fullName evidence="5">DUF4126 domain-containing protein</fullName>
    </recommendedName>
</protein>
<evidence type="ECO:0000256" key="1">
    <source>
        <dbReference type="SAM" id="MobiDB-lite"/>
    </source>
</evidence>
<dbReference type="Proteomes" id="UP000586918">
    <property type="component" value="Unassembled WGS sequence"/>
</dbReference>
<reference evidence="3 4" key="1">
    <citation type="submission" date="2020-04" db="EMBL/GenBank/DDBJ databases">
        <authorList>
            <person name="Klaysubun C."/>
            <person name="Duangmal K."/>
            <person name="Lipun K."/>
        </authorList>
    </citation>
    <scope>NUCLEOTIDE SEQUENCE [LARGE SCALE GENOMIC DNA]</scope>
    <source>
        <strain evidence="3 4">DSM 45300</strain>
    </source>
</reference>
<keyword evidence="4" id="KW-1185">Reference proteome</keyword>
<proteinExistence type="predicted"/>
<evidence type="ECO:0000313" key="3">
    <source>
        <dbReference type="EMBL" id="NMH93337.1"/>
    </source>
</evidence>
<comment type="caution">
    <text evidence="3">The sequence shown here is derived from an EMBL/GenBank/DDBJ whole genome shotgun (WGS) entry which is preliminary data.</text>
</comment>
<evidence type="ECO:0000256" key="2">
    <source>
        <dbReference type="SAM" id="SignalP"/>
    </source>
</evidence>
<feature type="chain" id="PRO_5039554798" description="DUF4126 domain-containing protein" evidence="2">
    <location>
        <begin position="18"/>
        <end position="185"/>
    </location>
</feature>
<feature type="compositionally biased region" description="Low complexity" evidence="1">
    <location>
        <begin position="166"/>
        <end position="179"/>
    </location>
</feature>
<feature type="region of interest" description="Disordered" evidence="1">
    <location>
        <begin position="155"/>
        <end position="185"/>
    </location>
</feature>
<name>A0A848DKT8_9PSEU</name>
<gene>
    <name evidence="3" type="ORF">HF519_17510</name>
</gene>
<dbReference type="RefSeq" id="WP_169414036.1">
    <property type="nucleotide sequence ID" value="NZ_JAAXKZ010000065.1"/>
</dbReference>
<evidence type="ECO:0008006" key="5">
    <source>
        <dbReference type="Google" id="ProtNLM"/>
    </source>
</evidence>
<feature type="signal peptide" evidence="2">
    <location>
        <begin position="1"/>
        <end position="17"/>
    </location>
</feature>
<dbReference type="EMBL" id="JAAXKZ010000065">
    <property type="protein sequence ID" value="NMH93337.1"/>
    <property type="molecule type" value="Genomic_DNA"/>
</dbReference>
<keyword evidence="2" id="KW-0732">Signal</keyword>
<dbReference type="AlphaFoldDB" id="A0A848DKT8"/>
<evidence type="ECO:0000313" key="4">
    <source>
        <dbReference type="Proteomes" id="UP000586918"/>
    </source>
</evidence>
<sequence length="185" mass="17721">MASLTPAVLLRAAALGAASGARSTAGLTAAAWTSRPTDRGALASRLGGRAGKAVTALLSGGESVADKLPATPSRLSAPGLAPRIALGGASAAAVAGRDGFSPGLPALVAAAASVGAAALGVRLRAVAAQRLGSDLPGAVTEDGVAALLGRWGARERRGRSRGPVSAPGAGRWPPARAAGPGPPHA</sequence>
<organism evidence="3 4">
    <name type="scientific">Pseudonocardia bannensis</name>
    <dbReference type="NCBI Taxonomy" id="630973"/>
    <lineage>
        <taxon>Bacteria</taxon>
        <taxon>Bacillati</taxon>
        <taxon>Actinomycetota</taxon>
        <taxon>Actinomycetes</taxon>
        <taxon>Pseudonocardiales</taxon>
        <taxon>Pseudonocardiaceae</taxon>
        <taxon>Pseudonocardia</taxon>
    </lineage>
</organism>
<accession>A0A848DKT8</accession>